<dbReference type="InterPro" id="IPR001610">
    <property type="entry name" value="PAC"/>
</dbReference>
<proteinExistence type="predicted"/>
<dbReference type="Pfam" id="PF00990">
    <property type="entry name" value="GGDEF"/>
    <property type="match status" value="1"/>
</dbReference>
<feature type="domain" description="GGDEF" evidence="11">
    <location>
        <begin position="646"/>
        <end position="779"/>
    </location>
</feature>
<gene>
    <name evidence="12" type="ORF">BJN45_00705</name>
</gene>
<dbReference type="Pfam" id="PF08448">
    <property type="entry name" value="PAS_4"/>
    <property type="match status" value="1"/>
</dbReference>
<evidence type="ECO:0000259" key="11">
    <source>
        <dbReference type="PROSITE" id="PS50887"/>
    </source>
</evidence>
<comment type="subcellular location">
    <subcellularLocation>
        <location evidence="1">Membrane</location>
    </subcellularLocation>
</comment>
<evidence type="ECO:0000259" key="10">
    <source>
        <dbReference type="PROSITE" id="PS50113"/>
    </source>
</evidence>
<dbReference type="InterPro" id="IPR029151">
    <property type="entry name" value="Sensor-like_sf"/>
</dbReference>
<dbReference type="STRING" id="418702.BJN45_00705"/>
<keyword evidence="7" id="KW-0902">Two-component regulatory system</keyword>
<dbReference type="InterPro" id="IPR000160">
    <property type="entry name" value="GGDEF_dom"/>
</dbReference>
<dbReference type="SUPFAM" id="SSF55073">
    <property type="entry name" value="Nucleotide cyclase"/>
    <property type="match status" value="1"/>
</dbReference>
<evidence type="ECO:0000256" key="1">
    <source>
        <dbReference type="ARBA" id="ARBA00004370"/>
    </source>
</evidence>
<dbReference type="SUPFAM" id="SSF55781">
    <property type="entry name" value="GAF domain-like"/>
    <property type="match status" value="1"/>
</dbReference>
<dbReference type="PROSITE" id="PS50887">
    <property type="entry name" value="GGDEF"/>
    <property type="match status" value="1"/>
</dbReference>
<evidence type="ECO:0008006" key="14">
    <source>
        <dbReference type="Google" id="ProtNLM"/>
    </source>
</evidence>
<sequence length="793" mass="88940">MNYKLRLASTVLLINLFVILLTATSAYLGYRQHQERAEITTQNLAQALENNLINSIRRIDVSLLALLDIDRIHYSEHRKNPTLMNGHIEQIRARLPEVDAIRLTDKNGLLLAGHDVLNSASTNLSDRPHFIRLKNDPTAELLISKPQISRINNKWVIVLARRVNHPEGGFDGMIFAALTLDFISEQFSSLNLGPGGKVTLREEGLGLIARYPEPDTMHRTIGNKDVGPEKLALFTSGKTQATFRDKDPDHLERTVTFHKLQDLPLYISVGLSPSDYLQPWRDDSLKLAGIALLFLLASIYATHVQYRAWLNQQKTSEHIAHQEALYHELVEDTPMLVVRYLPDTRIIFGNTAYAAFLGVPASEITGKQRLDFIPNESDKEQIKTRIAALTSENPVAVHGQHRAKGKNGQMRWTQWTDRAFFDSTGKLTHLQAIGEDITEQKRTRDIRAARMRLMEFAAEHSMNELLTATLDEVGSLTESTIGFYHFLEADQKTLTLQTWSTRTQREYCKAEGAGRHYNVDDAGIWVEAVHLRRPVIHNDYATQENKRGLPPGHAALLREMVVPVFRKGLIVAILGVGNKPTPYTDDDVQVVSLLADLAWDFAESKRLEAELVAMATTDFLTGLFNRRYFMKQMDSELARLKRVDITRAAVLMLDLDHFKRVNDRLGHAAGDAVLKHAAGTLQGELRKIDTAGRLGGEEFAILLLDADLITAEIFAERLRAKIANSPIEYDGHTVNITVSIGITVLQVDDANSETALSRADDALYAAKRDGRNRIRIADVAGGRKQESNLPKPV</sequence>
<evidence type="ECO:0000256" key="7">
    <source>
        <dbReference type="ARBA" id="ARBA00023012"/>
    </source>
</evidence>
<accession>A0A1R1IBW3</accession>
<keyword evidence="4" id="KW-0547">Nucleotide-binding</keyword>
<evidence type="ECO:0000256" key="8">
    <source>
        <dbReference type="SAM" id="Phobius"/>
    </source>
</evidence>
<keyword evidence="8" id="KW-1133">Transmembrane helix</keyword>
<evidence type="ECO:0000256" key="4">
    <source>
        <dbReference type="ARBA" id="ARBA00022741"/>
    </source>
</evidence>
<dbReference type="InterPro" id="IPR013656">
    <property type="entry name" value="PAS_4"/>
</dbReference>
<keyword evidence="2" id="KW-0597">Phosphoprotein</keyword>
<keyword evidence="8" id="KW-0472">Membrane</keyword>
<dbReference type="PANTHER" id="PTHR46663">
    <property type="entry name" value="DIGUANYLATE CYCLASE DGCT-RELATED"/>
    <property type="match status" value="1"/>
</dbReference>
<keyword evidence="3" id="KW-0808">Transferase</keyword>
<comment type="caution">
    <text evidence="12">The sequence shown here is derived from an EMBL/GenBank/DDBJ whole genome shotgun (WGS) entry which is preliminary data.</text>
</comment>
<dbReference type="InterPro" id="IPR029787">
    <property type="entry name" value="Nucleotide_cyclase"/>
</dbReference>
<dbReference type="Gene3D" id="3.30.70.270">
    <property type="match status" value="1"/>
</dbReference>
<evidence type="ECO:0000259" key="9">
    <source>
        <dbReference type="PROSITE" id="PS50112"/>
    </source>
</evidence>
<dbReference type="SUPFAM" id="SSF103190">
    <property type="entry name" value="Sensory domain-like"/>
    <property type="match status" value="1"/>
</dbReference>
<dbReference type="SMART" id="SM00267">
    <property type="entry name" value="GGDEF"/>
    <property type="match status" value="1"/>
</dbReference>
<dbReference type="GO" id="GO:0005524">
    <property type="term" value="F:ATP binding"/>
    <property type="evidence" value="ECO:0007669"/>
    <property type="project" value="UniProtKB-KW"/>
</dbReference>
<dbReference type="Pfam" id="PF13185">
    <property type="entry name" value="GAF_2"/>
    <property type="match status" value="1"/>
</dbReference>
<dbReference type="CDD" id="cd12915">
    <property type="entry name" value="PDC2_DGC_like"/>
    <property type="match status" value="1"/>
</dbReference>
<evidence type="ECO:0000256" key="5">
    <source>
        <dbReference type="ARBA" id="ARBA00022777"/>
    </source>
</evidence>
<dbReference type="NCBIfam" id="TIGR00229">
    <property type="entry name" value="sensory_box"/>
    <property type="match status" value="1"/>
</dbReference>
<protein>
    <recommendedName>
        <fullName evidence="14">Diguanylate cyclase</fullName>
    </recommendedName>
</protein>
<dbReference type="InterPro" id="IPR000014">
    <property type="entry name" value="PAS"/>
</dbReference>
<keyword evidence="8" id="KW-0812">Transmembrane</keyword>
<name>A0A1R1IBW3_9RHOO</name>
<dbReference type="InterPro" id="IPR035965">
    <property type="entry name" value="PAS-like_dom_sf"/>
</dbReference>
<dbReference type="CDD" id="cd12914">
    <property type="entry name" value="PDC1_DGC_like"/>
    <property type="match status" value="1"/>
</dbReference>
<reference evidence="12 13" key="1">
    <citation type="submission" date="2016-10" db="EMBL/GenBank/DDBJ databases">
        <title>Alkaliphiles isolated from bioreactors.</title>
        <authorList>
            <person name="Salah Z."/>
            <person name="Rout S.P."/>
            <person name="Humphreys P.N."/>
        </authorList>
    </citation>
    <scope>NUCLEOTIDE SEQUENCE [LARGE SCALE GENOMIC DNA]</scope>
    <source>
        <strain evidence="12 13">ZS02</strain>
    </source>
</reference>
<dbReference type="SMART" id="SM00086">
    <property type="entry name" value="PAC"/>
    <property type="match status" value="1"/>
</dbReference>
<evidence type="ECO:0000256" key="6">
    <source>
        <dbReference type="ARBA" id="ARBA00022840"/>
    </source>
</evidence>
<dbReference type="InterPro" id="IPR043128">
    <property type="entry name" value="Rev_trsase/Diguanyl_cyclase"/>
</dbReference>
<feature type="transmembrane region" description="Helical" evidence="8">
    <location>
        <begin position="12"/>
        <end position="30"/>
    </location>
</feature>
<dbReference type="SMART" id="SM00065">
    <property type="entry name" value="GAF"/>
    <property type="match status" value="1"/>
</dbReference>
<dbReference type="Gene3D" id="3.30.450.20">
    <property type="entry name" value="PAS domain"/>
    <property type="match status" value="3"/>
</dbReference>
<evidence type="ECO:0000256" key="2">
    <source>
        <dbReference type="ARBA" id="ARBA00022553"/>
    </source>
</evidence>
<dbReference type="Proteomes" id="UP000187526">
    <property type="component" value="Unassembled WGS sequence"/>
</dbReference>
<dbReference type="CDD" id="cd01949">
    <property type="entry name" value="GGDEF"/>
    <property type="match status" value="1"/>
</dbReference>
<dbReference type="PANTHER" id="PTHR46663:SF4">
    <property type="entry name" value="DIGUANYLATE CYCLASE DGCT-RELATED"/>
    <property type="match status" value="1"/>
</dbReference>
<feature type="domain" description="PAC" evidence="10">
    <location>
        <begin position="397"/>
        <end position="449"/>
    </location>
</feature>
<evidence type="ECO:0000313" key="12">
    <source>
        <dbReference type="EMBL" id="OMG56187.1"/>
    </source>
</evidence>
<dbReference type="CDD" id="cd00130">
    <property type="entry name" value="PAS"/>
    <property type="match status" value="1"/>
</dbReference>
<dbReference type="GO" id="GO:0016301">
    <property type="term" value="F:kinase activity"/>
    <property type="evidence" value="ECO:0007669"/>
    <property type="project" value="UniProtKB-KW"/>
</dbReference>
<dbReference type="InterPro" id="IPR003018">
    <property type="entry name" value="GAF"/>
</dbReference>
<dbReference type="PROSITE" id="PS50112">
    <property type="entry name" value="PAS"/>
    <property type="match status" value="1"/>
</dbReference>
<dbReference type="AlphaFoldDB" id="A0A1R1IBW3"/>
<evidence type="ECO:0000313" key="13">
    <source>
        <dbReference type="Proteomes" id="UP000187526"/>
    </source>
</evidence>
<keyword evidence="5" id="KW-0418">Kinase</keyword>
<keyword evidence="13" id="KW-1185">Reference proteome</keyword>
<dbReference type="InterPro" id="IPR029016">
    <property type="entry name" value="GAF-like_dom_sf"/>
</dbReference>
<feature type="domain" description="PAS" evidence="9">
    <location>
        <begin position="322"/>
        <end position="393"/>
    </location>
</feature>
<organism evidence="12 13">
    <name type="scientific">Azonexus hydrophilus</name>
    <dbReference type="NCBI Taxonomy" id="418702"/>
    <lineage>
        <taxon>Bacteria</taxon>
        <taxon>Pseudomonadati</taxon>
        <taxon>Pseudomonadota</taxon>
        <taxon>Betaproteobacteria</taxon>
        <taxon>Rhodocyclales</taxon>
        <taxon>Azonexaceae</taxon>
        <taxon>Azonexus</taxon>
    </lineage>
</organism>
<keyword evidence="6" id="KW-0067">ATP-binding</keyword>
<dbReference type="EMBL" id="MTHD01000001">
    <property type="protein sequence ID" value="OMG56187.1"/>
    <property type="molecule type" value="Genomic_DNA"/>
</dbReference>
<dbReference type="FunFam" id="3.30.70.270:FF:000001">
    <property type="entry name" value="Diguanylate cyclase domain protein"/>
    <property type="match status" value="1"/>
</dbReference>
<evidence type="ECO:0000256" key="3">
    <source>
        <dbReference type="ARBA" id="ARBA00022679"/>
    </source>
</evidence>
<dbReference type="GO" id="GO:0016020">
    <property type="term" value="C:membrane"/>
    <property type="evidence" value="ECO:0007669"/>
    <property type="project" value="UniProtKB-SubCell"/>
</dbReference>
<dbReference type="Gene3D" id="3.30.450.40">
    <property type="match status" value="1"/>
</dbReference>
<dbReference type="GO" id="GO:0000160">
    <property type="term" value="P:phosphorelay signal transduction system"/>
    <property type="evidence" value="ECO:0007669"/>
    <property type="project" value="UniProtKB-KW"/>
</dbReference>
<dbReference type="NCBIfam" id="TIGR00254">
    <property type="entry name" value="GGDEF"/>
    <property type="match status" value="1"/>
</dbReference>
<dbReference type="InterPro" id="IPR000700">
    <property type="entry name" value="PAS-assoc_C"/>
</dbReference>
<dbReference type="SUPFAM" id="SSF55785">
    <property type="entry name" value="PYP-like sensor domain (PAS domain)"/>
    <property type="match status" value="1"/>
</dbReference>
<dbReference type="PROSITE" id="PS50113">
    <property type="entry name" value="PAC"/>
    <property type="match status" value="1"/>
</dbReference>
<dbReference type="InterPro" id="IPR052163">
    <property type="entry name" value="DGC-Regulatory_Protein"/>
</dbReference>
<dbReference type="SMART" id="SM00091">
    <property type="entry name" value="PAS"/>
    <property type="match status" value="1"/>
</dbReference>